<keyword evidence="3" id="KW-0378">Hydrolase</keyword>
<proteinExistence type="inferred from homology"/>
<feature type="domain" description="Sulfatase N-terminal" evidence="5">
    <location>
        <begin position="26"/>
        <end position="372"/>
    </location>
</feature>
<dbReference type="SUPFAM" id="SSF53649">
    <property type="entry name" value="Alkaline phosphatase-like"/>
    <property type="match status" value="1"/>
</dbReference>
<dbReference type="PROSITE" id="PS51257">
    <property type="entry name" value="PROKAR_LIPOPROTEIN"/>
    <property type="match status" value="1"/>
</dbReference>
<dbReference type="Gene3D" id="3.30.1120.10">
    <property type="match status" value="1"/>
</dbReference>
<sequence length="480" mass="54394">MKYILSTIAFLILVASCNSKKTLPQPNVIVILVDDMGWGDIGYNNPGNVYTPNLDKLAAEGITFREHYTMPQCTPTRVAAFTGRYPGRFGTAGLQATNDTVFAKGTPTLATMFKAAGYRTYLSGKWHMGSSFEHGPDQFGFDESYGSLAGAVGMYDHRYREGKYENTWHRDLQLIEGGENGVHATDLVAKEAERIIEIRQDSPFFMYLAFHAPHTPLDERGAFVDVPTQLDPDNPDRWLNEDKISWFNDPEGIIQKEPDPEKRLLLAAVHHLDDAIGQVIQALEESGKRENTLILFSSDNGPQVNWPGNAYPDDLHLTDFNQPIPMRGSKLDVWEGGIHVPAIASWPGTLAPKTVSDPVHIIDWFPTLAGILEFQGTEGYDLDGVDIGQLLFENKPLQKRDLYWLWNKRTNRWALRYGDWKIVKYDTEEPDSPDDWQLYNLIDDPRESNDVSEDHKEIVADLHERFLGQRKKDKGENRTD</sequence>
<dbReference type="InterPro" id="IPR050738">
    <property type="entry name" value="Sulfatase"/>
</dbReference>
<comment type="similarity">
    <text evidence="1">Belongs to the sulfatase family.</text>
</comment>
<keyword evidence="2" id="KW-0479">Metal-binding</keyword>
<dbReference type="Proteomes" id="UP001172083">
    <property type="component" value="Unassembled WGS sequence"/>
</dbReference>
<keyword evidence="7" id="KW-1185">Reference proteome</keyword>
<evidence type="ECO:0000256" key="4">
    <source>
        <dbReference type="ARBA" id="ARBA00022837"/>
    </source>
</evidence>
<dbReference type="InterPro" id="IPR017850">
    <property type="entry name" value="Alkaline_phosphatase_core_sf"/>
</dbReference>
<keyword evidence="4" id="KW-0106">Calcium</keyword>
<protein>
    <submittedName>
        <fullName evidence="6">Sulfatase-like hydrolase/transferase</fullName>
    </submittedName>
</protein>
<evidence type="ECO:0000256" key="2">
    <source>
        <dbReference type="ARBA" id="ARBA00022723"/>
    </source>
</evidence>
<name>A0ABT8KZI5_9BACT</name>
<accession>A0ABT8KZI5</accession>
<dbReference type="PANTHER" id="PTHR42693:SF33">
    <property type="entry name" value="ARYLSULFATASE"/>
    <property type="match status" value="1"/>
</dbReference>
<reference evidence="6" key="1">
    <citation type="submission" date="2023-06" db="EMBL/GenBank/DDBJ databases">
        <title>Genomic of Agaribacillus aureum.</title>
        <authorList>
            <person name="Wang G."/>
        </authorList>
    </citation>
    <scope>NUCLEOTIDE SEQUENCE</scope>
    <source>
        <strain evidence="6">BMA12</strain>
    </source>
</reference>
<dbReference type="InterPro" id="IPR024607">
    <property type="entry name" value="Sulfatase_CS"/>
</dbReference>
<dbReference type="InterPro" id="IPR000917">
    <property type="entry name" value="Sulfatase_N"/>
</dbReference>
<evidence type="ECO:0000256" key="3">
    <source>
        <dbReference type="ARBA" id="ARBA00022801"/>
    </source>
</evidence>
<dbReference type="PANTHER" id="PTHR42693">
    <property type="entry name" value="ARYLSULFATASE FAMILY MEMBER"/>
    <property type="match status" value="1"/>
</dbReference>
<evidence type="ECO:0000313" key="7">
    <source>
        <dbReference type="Proteomes" id="UP001172083"/>
    </source>
</evidence>
<comment type="caution">
    <text evidence="6">The sequence shown here is derived from an EMBL/GenBank/DDBJ whole genome shotgun (WGS) entry which is preliminary data.</text>
</comment>
<dbReference type="Gene3D" id="3.40.720.10">
    <property type="entry name" value="Alkaline Phosphatase, subunit A"/>
    <property type="match status" value="1"/>
</dbReference>
<dbReference type="Pfam" id="PF00884">
    <property type="entry name" value="Sulfatase"/>
    <property type="match status" value="1"/>
</dbReference>
<evidence type="ECO:0000313" key="6">
    <source>
        <dbReference type="EMBL" id="MDN5210839.1"/>
    </source>
</evidence>
<evidence type="ECO:0000259" key="5">
    <source>
        <dbReference type="Pfam" id="PF00884"/>
    </source>
</evidence>
<dbReference type="EMBL" id="JAUJEB010000001">
    <property type="protein sequence ID" value="MDN5210839.1"/>
    <property type="molecule type" value="Genomic_DNA"/>
</dbReference>
<dbReference type="RefSeq" id="WP_346756179.1">
    <property type="nucleotide sequence ID" value="NZ_JAUJEB010000001.1"/>
</dbReference>
<gene>
    <name evidence="6" type="ORF">QQ020_02230</name>
</gene>
<dbReference type="PROSITE" id="PS00149">
    <property type="entry name" value="SULFATASE_2"/>
    <property type="match status" value="1"/>
</dbReference>
<organism evidence="6 7">
    <name type="scientific">Agaribacillus aureus</name>
    <dbReference type="NCBI Taxonomy" id="3051825"/>
    <lineage>
        <taxon>Bacteria</taxon>
        <taxon>Pseudomonadati</taxon>
        <taxon>Bacteroidota</taxon>
        <taxon>Cytophagia</taxon>
        <taxon>Cytophagales</taxon>
        <taxon>Splendidivirgaceae</taxon>
        <taxon>Agaribacillus</taxon>
    </lineage>
</organism>
<evidence type="ECO:0000256" key="1">
    <source>
        <dbReference type="ARBA" id="ARBA00008779"/>
    </source>
</evidence>